<sequence>MENNDIMDVTNATAPQQGTTDKEASQAVQVAVHIRPLIAMERVQGCKECISVVPGEPQIQLSTHSFTFDHVYGSSASPPLAIFEECVAPLVEGLFHGYNATVLAYGQTGSGKTYTMGTGYTVGGCADGVIPQVMDRIFSQIESLKQKADFQLRVSFIEILKEEVHDLLDPNPPTTAKPETSNVGGYLLGARPIAPGKPPIQIRETTNGGITLAGVTEVSVNSLQEMASCLEQGSLCRATGSTNMNSSSSRSHAIFTINLEQRRKWDTSLLNDSAALLEDGGEDFLCAKLHLVDLAGSERAKRTGADGMRFKEGVHINKGLLALGNVISALGDDKKRKEGGHVPYRDSKLTRLLQDSLGGNSRTVMIACVSPADSNAEETLNTLKYANRARNIQNKPTVNRDPMAAEMQRMRQQLELLQAELLCARASGCFSEDIQILKQKVSWLEASNMGLRRELQQACDSSEKLSEQALIAKLERDRLKMKLEQLRNGKTLSEVDEDDKEQGVDLLKVHLSKIQELEGEIHRLQASGQVFNVLQSHSVLSSLDACNNPELPNLDYALLAGCDVTDVIEDSGGAEMEAVAAKELEHNLLQDSLDKELQELNRRLELKEAEMKSFARPDTAVLKQHFEKKLTELEEEKKALQRERDILLMELEALASTSDEQTQKMQEAHRQKLKELEHQIAELRKKQDNQAQLLKQKQRSDEAAKRLQDDILRIKQHKVQLQNKIKQESEQFRSWKALREKEIVQLKKEGRRNEYEMHKLQALHQRQKMVLQRKTEEAAMATRRLKEVLEARKSAPRENVLQGAASAHGLNLSNEKALQQWLDHELEVAVRVHEVRMAYEKQCDSRSALANELANLKQDELRQKDSGTTLTSDQDGTPASMGMRRSTSMSPPARHARIALLESMLNASSSALVAMASQLSEAEERERVVSGRARWQQLRSMGDAKNLLNVMFSNAVSARCELRDKEVELKEIKERVTELDEALKQSESLRLEIEKQQRLKEKAVDVALATVTKAGVDAAVKRGVEELSLGLSQLTGLGPRHLQNADDSSELTNPDTSGFPYALRQAARDFQSQKSTDTEESDSSEWEIDMDLDDSDQSDKDWEEDDERFAVKGRGITRGGRKQERKISSGSSNAQSDHGFMEERQCVGSKAKFFSDEGAFEETEPMSRLSFDGCCSCGQSSGCKTKKCECKAAGSFCGHKCGCKSTKCANRENFEFDTQSFTRTFATDVRTTDGMENTRSSNLNEGDQDTNGLPTAGQHTGGNSNKLIQDVIHEEQSMARHGARLLESAWQEELDDAYLPSDRETGDEQPKVDDTSKPMQRRPLSDIGNRKGSSKYQTESKQKRKLPRALIQIVPSRQSTNIPRSDYAENQPVAVPPPTTNAVSTSNNSGTTVVGSSDVLADANLKADTSVPNIRLQNIERKRSVGSRQSQKGGNIDDNGINRRFASGVNSPDKPARRIIDKENMR</sequence>
<accession>A0ACC2BS27</accession>
<keyword evidence="2" id="KW-1185">Reference proteome</keyword>
<protein>
    <submittedName>
        <fullName evidence="1">Uncharacterized protein</fullName>
    </submittedName>
</protein>
<gene>
    <name evidence="1" type="ORF">O6H91_13G010100</name>
</gene>
<dbReference type="EMBL" id="CM055104">
    <property type="protein sequence ID" value="KAJ7532571.1"/>
    <property type="molecule type" value="Genomic_DNA"/>
</dbReference>
<name>A0ACC2BS27_DIPCM</name>
<evidence type="ECO:0000313" key="2">
    <source>
        <dbReference type="Proteomes" id="UP001162992"/>
    </source>
</evidence>
<organism evidence="1 2">
    <name type="scientific">Diphasiastrum complanatum</name>
    <name type="common">Issler's clubmoss</name>
    <name type="synonym">Lycopodium complanatum</name>
    <dbReference type="NCBI Taxonomy" id="34168"/>
    <lineage>
        <taxon>Eukaryota</taxon>
        <taxon>Viridiplantae</taxon>
        <taxon>Streptophyta</taxon>
        <taxon>Embryophyta</taxon>
        <taxon>Tracheophyta</taxon>
        <taxon>Lycopodiopsida</taxon>
        <taxon>Lycopodiales</taxon>
        <taxon>Lycopodiaceae</taxon>
        <taxon>Lycopodioideae</taxon>
        <taxon>Diphasiastrum</taxon>
    </lineage>
</organism>
<proteinExistence type="predicted"/>
<comment type="caution">
    <text evidence="1">The sequence shown here is derived from an EMBL/GenBank/DDBJ whole genome shotgun (WGS) entry which is preliminary data.</text>
</comment>
<dbReference type="Proteomes" id="UP001162992">
    <property type="component" value="Chromosome 13"/>
</dbReference>
<evidence type="ECO:0000313" key="1">
    <source>
        <dbReference type="EMBL" id="KAJ7532571.1"/>
    </source>
</evidence>
<reference evidence="2" key="1">
    <citation type="journal article" date="2024" name="Proc. Natl. Acad. Sci. U.S.A.">
        <title>Extraordinary preservation of gene collinearity over three hundred million years revealed in homosporous lycophytes.</title>
        <authorList>
            <person name="Li C."/>
            <person name="Wickell D."/>
            <person name="Kuo L.Y."/>
            <person name="Chen X."/>
            <person name="Nie B."/>
            <person name="Liao X."/>
            <person name="Peng D."/>
            <person name="Ji J."/>
            <person name="Jenkins J."/>
            <person name="Williams M."/>
            <person name="Shu S."/>
            <person name="Plott C."/>
            <person name="Barry K."/>
            <person name="Rajasekar S."/>
            <person name="Grimwood J."/>
            <person name="Han X."/>
            <person name="Sun S."/>
            <person name="Hou Z."/>
            <person name="He W."/>
            <person name="Dai G."/>
            <person name="Sun C."/>
            <person name="Schmutz J."/>
            <person name="Leebens-Mack J.H."/>
            <person name="Li F.W."/>
            <person name="Wang L."/>
        </authorList>
    </citation>
    <scope>NUCLEOTIDE SEQUENCE [LARGE SCALE GENOMIC DNA]</scope>
    <source>
        <strain evidence="2">cv. PW_Plant_1</strain>
    </source>
</reference>